<organism evidence="1 2">
    <name type="scientific">Inconstantimicrobium porci</name>
    <dbReference type="NCBI Taxonomy" id="2652291"/>
    <lineage>
        <taxon>Bacteria</taxon>
        <taxon>Bacillati</taxon>
        <taxon>Bacillota</taxon>
        <taxon>Clostridia</taxon>
        <taxon>Eubacteriales</taxon>
        <taxon>Clostridiaceae</taxon>
        <taxon>Inconstantimicrobium</taxon>
    </lineage>
</organism>
<sequence>MIRKRNTYLIISIILLCTLLLVTVRVKSFINKNDTNENVVRKQNVINTYINANKFKYCDIIKITSKYGLRIKKLLYKDSTWDVVGCINGKYSSVKQFVNLLQKEQQNFDIYSISGDNNNLNVEIELKIK</sequence>
<gene>
    <name evidence="1" type="ORF">FYJ33_01040</name>
</gene>
<evidence type="ECO:0000313" key="2">
    <source>
        <dbReference type="Proteomes" id="UP000460287"/>
    </source>
</evidence>
<dbReference type="Proteomes" id="UP000460287">
    <property type="component" value="Unassembled WGS sequence"/>
</dbReference>
<accession>A0A7X2SZY1</accession>
<dbReference type="EMBL" id="VULX01000001">
    <property type="protein sequence ID" value="MSR90031.1"/>
    <property type="molecule type" value="Genomic_DNA"/>
</dbReference>
<reference evidence="1 2" key="1">
    <citation type="submission" date="2019-08" db="EMBL/GenBank/DDBJ databases">
        <title>In-depth cultivation of the pig gut microbiome towards novel bacterial diversity and tailored functional studies.</title>
        <authorList>
            <person name="Wylensek D."/>
            <person name="Hitch T.C.A."/>
            <person name="Clavel T."/>
        </authorList>
    </citation>
    <scope>NUCLEOTIDE SEQUENCE [LARGE SCALE GENOMIC DNA]</scope>
    <source>
        <strain evidence="1 2">WCA-383-APC-5B</strain>
    </source>
</reference>
<protein>
    <submittedName>
        <fullName evidence="1">Uncharacterized protein</fullName>
    </submittedName>
</protein>
<keyword evidence="2" id="KW-1185">Reference proteome</keyword>
<dbReference type="RefSeq" id="WP_154529909.1">
    <property type="nucleotide sequence ID" value="NZ_JAQXTV010000216.1"/>
</dbReference>
<name>A0A7X2SZY1_9CLOT</name>
<dbReference type="AlphaFoldDB" id="A0A7X2SZY1"/>
<proteinExistence type="predicted"/>
<evidence type="ECO:0000313" key="1">
    <source>
        <dbReference type="EMBL" id="MSR90031.1"/>
    </source>
</evidence>
<comment type="caution">
    <text evidence="1">The sequence shown here is derived from an EMBL/GenBank/DDBJ whole genome shotgun (WGS) entry which is preliminary data.</text>
</comment>